<evidence type="ECO:0000259" key="2">
    <source>
        <dbReference type="Pfam" id="PF22807"/>
    </source>
</evidence>
<dbReference type="InterPro" id="IPR054539">
    <property type="entry name" value="Beta-prop_PDH"/>
</dbReference>
<evidence type="ECO:0000313" key="4">
    <source>
        <dbReference type="Proteomes" id="UP000239899"/>
    </source>
</evidence>
<dbReference type="Gene3D" id="2.120.10.30">
    <property type="entry name" value="TolB, C-terminal domain"/>
    <property type="match status" value="1"/>
</dbReference>
<dbReference type="OrthoDB" id="507128at2759"/>
<dbReference type="AlphaFoldDB" id="A0A2P6TUF2"/>
<dbReference type="Proteomes" id="UP000239899">
    <property type="component" value="Unassembled WGS sequence"/>
</dbReference>
<dbReference type="EMBL" id="LHPG02000006">
    <property type="protein sequence ID" value="PRW57690.1"/>
    <property type="molecule type" value="Genomic_DNA"/>
</dbReference>
<reference evidence="3 4" key="1">
    <citation type="journal article" date="2018" name="Plant J.">
        <title>Genome sequences of Chlorella sorokiniana UTEX 1602 and Micractinium conductrix SAG 241.80: implications to maltose excretion by a green alga.</title>
        <authorList>
            <person name="Arriola M.B."/>
            <person name="Velmurugan N."/>
            <person name="Zhang Y."/>
            <person name="Plunkett M.H."/>
            <person name="Hondzo H."/>
            <person name="Barney B.M."/>
        </authorList>
    </citation>
    <scope>NUCLEOTIDE SEQUENCE [LARGE SCALE GENOMIC DNA]</scope>
    <source>
        <strain evidence="4">UTEX 1602</strain>
    </source>
</reference>
<sequence length="461" mass="48591">MEPARLSARRTASQPALRLLAVVLIGLALPIVAPAAAQPALPGAGGGSGGSRRHLQAAPRLPLDRIRLPPLFSIQLYVDASFPARFMELGQADANATVVYVSSTTGTLTALVSRGGAPAQACTLLSGLDNPNGIAYDRATQSLYVAEVRAMTRHDNVDAAALANCDASLLRSTQLAGGDVMPAQASHANRALAIGPRDGKLYYTVAAPFNIPPTPAGCQLPYCTIWRMNKDGSGAEVYASGIRNAAGFQFHPASGDLLFSGMERDYMGNDSPDDLLVAVTGPGMNFTWPFCHWLGDGQPELRRAGPGQAIPDPQFTLPSAVAGGKPRPSDAVLAQQCTAVAPKPVQALGPHVAPLGLLYWPAQGSRWPATYHGSVFVGEHGSWNRDPPLGYRVANVQLSPDGRTAVGHSILAEGWLDESSGEPWGRPVGLLRLPDSSMLVADDHANVVYRIAFNETLKPLL</sequence>
<dbReference type="Pfam" id="PF22807">
    <property type="entry name" value="TrAA12"/>
    <property type="match status" value="1"/>
</dbReference>
<evidence type="ECO:0000313" key="3">
    <source>
        <dbReference type="EMBL" id="PRW57690.1"/>
    </source>
</evidence>
<evidence type="ECO:0000256" key="1">
    <source>
        <dbReference type="SAM" id="SignalP"/>
    </source>
</evidence>
<organism evidence="3 4">
    <name type="scientific">Chlorella sorokiniana</name>
    <name type="common">Freshwater green alga</name>
    <dbReference type="NCBI Taxonomy" id="3076"/>
    <lineage>
        <taxon>Eukaryota</taxon>
        <taxon>Viridiplantae</taxon>
        <taxon>Chlorophyta</taxon>
        <taxon>core chlorophytes</taxon>
        <taxon>Trebouxiophyceae</taxon>
        <taxon>Chlorellales</taxon>
        <taxon>Chlorellaceae</taxon>
        <taxon>Chlorella clade</taxon>
        <taxon>Chlorella</taxon>
    </lineage>
</organism>
<name>A0A2P6TUF2_CHLSO</name>
<feature type="signal peptide" evidence="1">
    <location>
        <begin position="1"/>
        <end position="37"/>
    </location>
</feature>
<comment type="caution">
    <text evidence="3">The sequence shown here is derived from an EMBL/GenBank/DDBJ whole genome shotgun (WGS) entry which is preliminary data.</text>
</comment>
<accession>A0A2P6TUF2</accession>
<dbReference type="SUPFAM" id="SSF63825">
    <property type="entry name" value="YWTD domain"/>
    <property type="match status" value="1"/>
</dbReference>
<feature type="chain" id="PRO_5015178338" evidence="1">
    <location>
        <begin position="38"/>
        <end position="461"/>
    </location>
</feature>
<keyword evidence="1" id="KW-0732">Signal</keyword>
<dbReference type="InterPro" id="IPR011042">
    <property type="entry name" value="6-blade_b-propeller_TolB-like"/>
</dbReference>
<dbReference type="PANTHER" id="PTHR33546:SF1">
    <property type="entry name" value="LARGE, MULTIFUNCTIONAL SECRETED PROTEIN"/>
    <property type="match status" value="1"/>
</dbReference>
<feature type="domain" description="Pyrroloquinoline quinone-dependent pyranose dehydrogenase beta-propeller" evidence="2">
    <location>
        <begin position="236"/>
        <end position="449"/>
    </location>
</feature>
<proteinExistence type="predicted"/>
<dbReference type="PANTHER" id="PTHR33546">
    <property type="entry name" value="LARGE, MULTIFUNCTIONAL SECRETED PROTEIN-RELATED"/>
    <property type="match status" value="1"/>
</dbReference>
<gene>
    <name evidence="3" type="ORF">C2E21_3682</name>
</gene>
<keyword evidence="4" id="KW-1185">Reference proteome</keyword>
<protein>
    <submittedName>
        <fullName evidence="3">Sorbosone dehydrogenase</fullName>
    </submittedName>
</protein>